<organism evidence="1 2">
    <name type="scientific">Pelusios castaneus</name>
    <name type="common">West African mud turtle</name>
    <dbReference type="NCBI Taxonomy" id="367368"/>
    <lineage>
        <taxon>Eukaryota</taxon>
        <taxon>Metazoa</taxon>
        <taxon>Chordata</taxon>
        <taxon>Craniata</taxon>
        <taxon>Vertebrata</taxon>
        <taxon>Euteleostomi</taxon>
        <taxon>Archelosauria</taxon>
        <taxon>Testudinata</taxon>
        <taxon>Testudines</taxon>
        <taxon>Pleurodira</taxon>
        <taxon>Pelomedusidae</taxon>
        <taxon>Pelusios</taxon>
    </lineage>
</organism>
<proteinExistence type="predicted"/>
<reference evidence="1" key="1">
    <citation type="submission" date="2025-08" db="UniProtKB">
        <authorList>
            <consortium name="Ensembl"/>
        </authorList>
    </citation>
    <scope>IDENTIFICATION</scope>
</reference>
<sequence>ILINWTGVHTFQFILSAPTSSRFMMKKKSSRKGGATTSRSSRSLFTIAKGTFDGISCSRYR</sequence>
<evidence type="ECO:0000313" key="1">
    <source>
        <dbReference type="Ensembl" id="ENSPCEP00000002661.1"/>
    </source>
</evidence>
<keyword evidence="2" id="KW-1185">Reference proteome</keyword>
<name>A0A8C8RAG8_9SAUR</name>
<dbReference type="AlphaFoldDB" id="A0A8C8RAG8"/>
<dbReference type="Ensembl" id="ENSPCET00000002752.1">
    <property type="protein sequence ID" value="ENSPCEP00000002661.1"/>
    <property type="gene ID" value="ENSPCEG00000002148.1"/>
</dbReference>
<protein>
    <submittedName>
        <fullName evidence="1">Uncharacterized protein</fullName>
    </submittedName>
</protein>
<dbReference type="Proteomes" id="UP000694393">
    <property type="component" value="Unplaced"/>
</dbReference>
<accession>A0A8C8RAG8</accession>
<reference evidence="1" key="2">
    <citation type="submission" date="2025-09" db="UniProtKB">
        <authorList>
            <consortium name="Ensembl"/>
        </authorList>
    </citation>
    <scope>IDENTIFICATION</scope>
</reference>
<evidence type="ECO:0000313" key="2">
    <source>
        <dbReference type="Proteomes" id="UP000694393"/>
    </source>
</evidence>